<dbReference type="Proteomes" id="UP000006755">
    <property type="component" value="Unassembled WGS sequence"/>
</dbReference>
<evidence type="ECO:0000313" key="2">
    <source>
        <dbReference type="EMBL" id="EKE68675.1"/>
    </source>
</evidence>
<gene>
    <name evidence="2" type="ORF">B3C1_16641</name>
</gene>
<organism evidence="2 3">
    <name type="scientific">Gallaecimonas xiamenensis 3-C-1</name>
    <dbReference type="NCBI Taxonomy" id="745411"/>
    <lineage>
        <taxon>Bacteria</taxon>
        <taxon>Pseudomonadati</taxon>
        <taxon>Pseudomonadota</taxon>
        <taxon>Gammaproteobacteria</taxon>
        <taxon>Enterobacterales</taxon>
        <taxon>Gallaecimonadaceae</taxon>
        <taxon>Gallaecimonas</taxon>
    </lineage>
</organism>
<evidence type="ECO:0000256" key="1">
    <source>
        <dbReference type="SAM" id="Phobius"/>
    </source>
</evidence>
<evidence type="ECO:0000313" key="3">
    <source>
        <dbReference type="Proteomes" id="UP000006755"/>
    </source>
</evidence>
<feature type="transmembrane region" description="Helical" evidence="1">
    <location>
        <begin position="78"/>
        <end position="96"/>
    </location>
</feature>
<dbReference type="OrthoDB" id="9934956at2"/>
<name>K2JU57_9GAMM</name>
<dbReference type="AlphaFoldDB" id="K2JU57"/>
<reference evidence="2 3" key="1">
    <citation type="journal article" date="2012" name="J. Bacteriol.">
        <title>Genome Sequence of Gallaecimonas xiamenensis Type Strain 3-C-1.</title>
        <authorList>
            <person name="Lai Q."/>
            <person name="Wang L."/>
            <person name="Wang W."/>
            <person name="Shao Z."/>
        </authorList>
    </citation>
    <scope>NUCLEOTIDE SEQUENCE [LARGE SCALE GENOMIC DNA]</scope>
    <source>
        <strain evidence="2 3">3-C-1</strain>
    </source>
</reference>
<proteinExistence type="predicted"/>
<dbReference type="STRING" id="745411.B3C1_16641"/>
<feature type="transmembrane region" description="Helical" evidence="1">
    <location>
        <begin position="108"/>
        <end position="127"/>
    </location>
</feature>
<keyword evidence="3" id="KW-1185">Reference proteome</keyword>
<dbReference type="RefSeq" id="WP_008486261.1">
    <property type="nucleotide sequence ID" value="NZ_AMRI01000029.1"/>
</dbReference>
<feature type="transmembrane region" description="Helical" evidence="1">
    <location>
        <begin position="50"/>
        <end position="71"/>
    </location>
</feature>
<sequence>MLHKWLVRLLTLVLLVFFYEQGLVLALVGVGQLVPKLVPLDWLWDNQGQPFSFLMVLVFMQPLGLLFGWLAVRFEKEVPLFIALLVAIPRPVLLLWPDWASQGSVLGYLGEPLVELLALPLWTWFWIKRAGRKGAFRA</sequence>
<dbReference type="EMBL" id="AMRI01000029">
    <property type="protein sequence ID" value="EKE68675.1"/>
    <property type="molecule type" value="Genomic_DNA"/>
</dbReference>
<accession>K2JU57</accession>
<protein>
    <submittedName>
        <fullName evidence="2">Uncharacterized protein</fullName>
    </submittedName>
</protein>
<keyword evidence="1" id="KW-0812">Transmembrane</keyword>
<keyword evidence="1" id="KW-1133">Transmembrane helix</keyword>
<keyword evidence="1" id="KW-0472">Membrane</keyword>
<comment type="caution">
    <text evidence="2">The sequence shown here is derived from an EMBL/GenBank/DDBJ whole genome shotgun (WGS) entry which is preliminary data.</text>
</comment>